<keyword evidence="2" id="KW-1185">Reference proteome</keyword>
<organism evidence="1 2">
    <name type="scientific">Rickettsia helvetica</name>
    <dbReference type="NCBI Taxonomy" id="35789"/>
    <lineage>
        <taxon>Bacteria</taxon>
        <taxon>Pseudomonadati</taxon>
        <taxon>Pseudomonadota</taxon>
        <taxon>Alphaproteobacteria</taxon>
        <taxon>Rickettsiales</taxon>
        <taxon>Rickettsiaceae</taxon>
        <taxon>Rickettsieae</taxon>
        <taxon>Rickettsia</taxon>
        <taxon>spotted fever group</taxon>
    </lineage>
</organism>
<protein>
    <submittedName>
        <fullName evidence="1">DNA helicase</fullName>
    </submittedName>
</protein>
<sequence length="480" mass="56036">MTKRKLDCVIKESIQINIMNKKRKLEDNAEKGIIYQTSSVSGTMYSDKSIKSLLKSYLPNANIEDIYLFKVIEDHVYYNFVNNLKTKLIYETKDKIVSDDKFYVIIEQSINQDQNISSAILLKLYNKNQLEILPVIDNEDTVDLLKNLKKQLKLGSEELKKLRIITDDIPEWYNAQLPINISNLIEIIKLSIKYKSPHQIPDDKIIEIMNTPYAEYEKSHQELLNGLKLTDDEEIDQLSLVDKNQDEFVASANIKKAVSWDPVVEDNEGHTIRRKKHKFKVKTKEKDEVEEYFEQCITSWNWDQKIWEERYFNTNRLDSDKFKELIDKYCDEIIVKNLGNQVLSKHHYDNCNNTSCNHTESHKSLDKIIEGYVFLINYSPNLFTLLKENQEIAFRAFSQCDVDVLGFYKAHPELKLTSLIGKRIGNIDIVVKDQGNIINPISYDKIDTEILIDVTNYDQENSELKLTGNITDNHEQLSTI</sequence>
<dbReference type="Proteomes" id="UP001642485">
    <property type="component" value="Chromosome"/>
</dbReference>
<keyword evidence="1" id="KW-0547">Nucleotide-binding</keyword>
<keyword evidence="1" id="KW-0347">Helicase</keyword>
<proteinExistence type="predicted"/>
<dbReference type="GO" id="GO:0004386">
    <property type="term" value="F:helicase activity"/>
    <property type="evidence" value="ECO:0007669"/>
    <property type="project" value="UniProtKB-KW"/>
</dbReference>
<gene>
    <name evidence="1" type="ORF">OB144RH_07230</name>
</gene>
<reference evidence="1 2" key="1">
    <citation type="submission" date="2024-02" db="EMBL/GenBank/DDBJ databases">
        <authorList>
            <person name="Nijsse B."/>
            <person name="Sprong H."/>
        </authorList>
    </citation>
    <scope>NUCLEOTIDE SEQUENCE [LARGE SCALE GENOMIC DNA]</scope>
    <source>
        <strain evidence="1">OB144</strain>
    </source>
</reference>
<dbReference type="EMBL" id="OZ018776">
    <property type="protein sequence ID" value="CAK9121562.1"/>
    <property type="molecule type" value="Genomic_DNA"/>
</dbReference>
<evidence type="ECO:0000313" key="1">
    <source>
        <dbReference type="EMBL" id="CAK9121562.1"/>
    </source>
</evidence>
<keyword evidence="1" id="KW-0067">ATP-binding</keyword>
<accession>A0ABM9NDA5</accession>
<name>A0ABM9NDA5_RICHE</name>
<keyword evidence="1" id="KW-0378">Hydrolase</keyword>
<evidence type="ECO:0000313" key="2">
    <source>
        <dbReference type="Proteomes" id="UP001642485"/>
    </source>
</evidence>